<gene>
    <name evidence="1" type="primary">ADK2</name>
    <name evidence="1" type="ORF">H4R21_003644</name>
</gene>
<proteinExistence type="predicted"/>
<keyword evidence="1" id="KW-0418">Kinase</keyword>
<keyword evidence="1" id="KW-0808">Transferase</keyword>
<evidence type="ECO:0000313" key="1">
    <source>
        <dbReference type="EMBL" id="KAJ2799173.1"/>
    </source>
</evidence>
<evidence type="ECO:0000313" key="2">
    <source>
        <dbReference type="Proteomes" id="UP001140087"/>
    </source>
</evidence>
<organism evidence="1 2">
    <name type="scientific">Coemansia helicoidea</name>
    <dbReference type="NCBI Taxonomy" id="1286919"/>
    <lineage>
        <taxon>Eukaryota</taxon>
        <taxon>Fungi</taxon>
        <taxon>Fungi incertae sedis</taxon>
        <taxon>Zoopagomycota</taxon>
        <taxon>Kickxellomycotina</taxon>
        <taxon>Kickxellomycetes</taxon>
        <taxon>Kickxellales</taxon>
        <taxon>Kickxellaceae</taxon>
        <taxon>Coemansia</taxon>
    </lineage>
</organism>
<protein>
    <submittedName>
        <fullName evidence="1">Adenylate kinase 2</fullName>
    </submittedName>
</protein>
<comment type="caution">
    <text evidence="1">The sequence shown here is derived from an EMBL/GenBank/DDBJ whole genome shotgun (WGS) entry which is preliminary data.</text>
</comment>
<name>A0ACC1L2C0_9FUNG</name>
<sequence>MTLGVVHLALRGARRQQHARVAGARARSYQGAASSASAAEAGLDPQLSQSPSPLRSLTRSGVPLRMLILGAPGAGKGTQSARVRQCFDVAAISSGDVLRRNIAAQTAAGRMAQAAVERGALVSDDIVVELIRTELAQLETGSWLLDGFPRNIEQAQALDTMLAGTGQPLNAVVNLDVPENVILQRVVERYVHVPSGRVYNLTYNPPKVAGVDDVTGEPLEHRPDDNPASFVRRLEQYRTQTMPLLEYYRSQGVLASLSGSTSDAIFPQLYALLDQRFE</sequence>
<keyword evidence="2" id="KW-1185">Reference proteome</keyword>
<dbReference type="Proteomes" id="UP001140087">
    <property type="component" value="Unassembled WGS sequence"/>
</dbReference>
<reference evidence="1" key="1">
    <citation type="submission" date="2022-07" db="EMBL/GenBank/DDBJ databases">
        <title>Phylogenomic reconstructions and comparative analyses of Kickxellomycotina fungi.</title>
        <authorList>
            <person name="Reynolds N.K."/>
            <person name="Stajich J.E."/>
            <person name="Barry K."/>
            <person name="Grigoriev I.V."/>
            <person name="Crous P."/>
            <person name="Smith M.E."/>
        </authorList>
    </citation>
    <scope>NUCLEOTIDE SEQUENCE</scope>
    <source>
        <strain evidence="1">BCRC 34780</strain>
    </source>
</reference>
<accession>A0ACC1L2C0</accession>
<dbReference type="EMBL" id="JANBUN010001202">
    <property type="protein sequence ID" value="KAJ2799173.1"/>
    <property type="molecule type" value="Genomic_DNA"/>
</dbReference>